<protein>
    <submittedName>
        <fullName evidence="2">Rho GTPase-activating protein 18</fullName>
    </submittedName>
</protein>
<evidence type="ECO:0000313" key="2">
    <source>
        <dbReference type="EMBL" id="GFO49840.1"/>
    </source>
</evidence>
<feature type="compositionally biased region" description="Polar residues" evidence="1">
    <location>
        <begin position="260"/>
        <end position="271"/>
    </location>
</feature>
<dbReference type="AlphaFoldDB" id="A0AAV4E0B8"/>
<feature type="region of interest" description="Disordered" evidence="1">
    <location>
        <begin position="358"/>
        <end position="379"/>
    </location>
</feature>
<proteinExistence type="predicted"/>
<sequence>MKVKAERKAMANYLIMPYSKNNQNPTPGSPMLGSSVGPALLHGCSASPPGGDLSYLRHSRLGVFRTAHSSPVKPLAHIDRELDQNLQCISISESDLGVVDLCVERSVLLGSHSTQARPYLVGDGQSRVVVPHLSDIFYSTEADKVTQVKMAASPNKEMEDYWNEFKTIERPDVESDEDELSKTPDEGEIEAAWLETAGYGFLVNKFQDGRDLSDGELETITHSLTRAQAEAVQKRVNKLSTTIRGRNKANKTHIRDIFPEQSTQPLSTSSQKDADLSPLSVSPISGFKFPSRQDQITQAFQRKGGYAMTGDSNQFTEGVDGGVQTLGIHPHRQGSRKEHVSRLPSVSDIEISLDFHLEETEKAPLTPTHGPDPHRVDLP</sequence>
<gene>
    <name evidence="2" type="ORF">PoB_007634500</name>
</gene>
<dbReference type="Proteomes" id="UP000735302">
    <property type="component" value="Unassembled WGS sequence"/>
</dbReference>
<feature type="region of interest" description="Disordered" evidence="1">
    <location>
        <begin position="244"/>
        <end position="279"/>
    </location>
</feature>
<dbReference type="EMBL" id="BLXT01008519">
    <property type="protein sequence ID" value="GFO49840.1"/>
    <property type="molecule type" value="Genomic_DNA"/>
</dbReference>
<accession>A0AAV4E0B8</accession>
<keyword evidence="3" id="KW-1185">Reference proteome</keyword>
<name>A0AAV4E0B8_9GAST</name>
<feature type="non-terminal residue" evidence="2">
    <location>
        <position position="379"/>
    </location>
</feature>
<comment type="caution">
    <text evidence="2">The sequence shown here is derived from an EMBL/GenBank/DDBJ whole genome shotgun (WGS) entry which is preliminary data.</text>
</comment>
<organism evidence="2 3">
    <name type="scientific">Plakobranchus ocellatus</name>
    <dbReference type="NCBI Taxonomy" id="259542"/>
    <lineage>
        <taxon>Eukaryota</taxon>
        <taxon>Metazoa</taxon>
        <taxon>Spiralia</taxon>
        <taxon>Lophotrochozoa</taxon>
        <taxon>Mollusca</taxon>
        <taxon>Gastropoda</taxon>
        <taxon>Heterobranchia</taxon>
        <taxon>Euthyneura</taxon>
        <taxon>Panpulmonata</taxon>
        <taxon>Sacoglossa</taxon>
        <taxon>Placobranchoidea</taxon>
        <taxon>Plakobranchidae</taxon>
        <taxon>Plakobranchus</taxon>
    </lineage>
</organism>
<evidence type="ECO:0000313" key="3">
    <source>
        <dbReference type="Proteomes" id="UP000735302"/>
    </source>
</evidence>
<reference evidence="2 3" key="1">
    <citation type="journal article" date="2021" name="Elife">
        <title>Chloroplast acquisition without the gene transfer in kleptoplastic sea slugs, Plakobranchus ocellatus.</title>
        <authorList>
            <person name="Maeda T."/>
            <person name="Takahashi S."/>
            <person name="Yoshida T."/>
            <person name="Shimamura S."/>
            <person name="Takaki Y."/>
            <person name="Nagai Y."/>
            <person name="Toyoda A."/>
            <person name="Suzuki Y."/>
            <person name="Arimoto A."/>
            <person name="Ishii H."/>
            <person name="Satoh N."/>
            <person name="Nishiyama T."/>
            <person name="Hasebe M."/>
            <person name="Maruyama T."/>
            <person name="Minagawa J."/>
            <person name="Obokata J."/>
            <person name="Shigenobu S."/>
        </authorList>
    </citation>
    <scope>NUCLEOTIDE SEQUENCE [LARGE SCALE GENOMIC DNA]</scope>
</reference>
<evidence type="ECO:0000256" key="1">
    <source>
        <dbReference type="SAM" id="MobiDB-lite"/>
    </source>
</evidence>